<dbReference type="PANTHER" id="PTHR19303">
    <property type="entry name" value="TRANSPOSON"/>
    <property type="match status" value="1"/>
</dbReference>
<organism evidence="2 3">
    <name type="scientific">Aphis craccivora</name>
    <name type="common">Cowpea aphid</name>
    <dbReference type="NCBI Taxonomy" id="307492"/>
    <lineage>
        <taxon>Eukaryota</taxon>
        <taxon>Metazoa</taxon>
        <taxon>Ecdysozoa</taxon>
        <taxon>Arthropoda</taxon>
        <taxon>Hexapoda</taxon>
        <taxon>Insecta</taxon>
        <taxon>Pterygota</taxon>
        <taxon>Neoptera</taxon>
        <taxon>Paraneoptera</taxon>
        <taxon>Hemiptera</taxon>
        <taxon>Sternorrhyncha</taxon>
        <taxon>Aphidomorpha</taxon>
        <taxon>Aphidoidea</taxon>
        <taxon>Aphididae</taxon>
        <taxon>Aphidini</taxon>
        <taxon>Aphis</taxon>
        <taxon>Aphis</taxon>
    </lineage>
</organism>
<comment type="caution">
    <text evidence="2">The sequence shown here is derived from an EMBL/GenBank/DDBJ whole genome shotgun (WGS) entry which is preliminary data.</text>
</comment>
<evidence type="ECO:0000313" key="2">
    <source>
        <dbReference type="EMBL" id="KAF0763782.1"/>
    </source>
</evidence>
<dbReference type="Gene3D" id="3.30.420.10">
    <property type="entry name" value="Ribonuclease H-like superfamily/Ribonuclease H"/>
    <property type="match status" value="1"/>
</dbReference>
<dbReference type="EMBL" id="VUJU01001802">
    <property type="protein sequence ID" value="KAF0763782.1"/>
    <property type="molecule type" value="Genomic_DNA"/>
</dbReference>
<keyword evidence="3" id="KW-1185">Reference proteome</keyword>
<dbReference type="GO" id="GO:0005634">
    <property type="term" value="C:nucleus"/>
    <property type="evidence" value="ECO:0007669"/>
    <property type="project" value="TreeGrafter"/>
</dbReference>
<dbReference type="OrthoDB" id="6625177at2759"/>
<evidence type="ECO:0000313" key="3">
    <source>
        <dbReference type="Proteomes" id="UP000478052"/>
    </source>
</evidence>
<dbReference type="Proteomes" id="UP000478052">
    <property type="component" value="Unassembled WGS sequence"/>
</dbReference>
<dbReference type="GO" id="GO:0003677">
    <property type="term" value="F:DNA binding"/>
    <property type="evidence" value="ECO:0007669"/>
    <property type="project" value="TreeGrafter"/>
</dbReference>
<gene>
    <name evidence="2" type="ORF">FWK35_00010665</name>
</gene>
<reference evidence="2 3" key="1">
    <citation type="submission" date="2019-08" db="EMBL/GenBank/DDBJ databases">
        <title>Whole genome of Aphis craccivora.</title>
        <authorList>
            <person name="Voronova N.V."/>
            <person name="Shulinski R.S."/>
            <person name="Bandarenka Y.V."/>
            <person name="Zhorov D.G."/>
            <person name="Warner D."/>
        </authorList>
    </citation>
    <scope>NUCLEOTIDE SEQUENCE [LARGE SCALE GENOMIC DNA]</scope>
    <source>
        <strain evidence="2">180601</strain>
        <tissue evidence="2">Whole Body</tissue>
    </source>
</reference>
<proteinExistence type="predicted"/>
<dbReference type="InterPro" id="IPR036397">
    <property type="entry name" value="RNaseH_sf"/>
</dbReference>
<evidence type="ECO:0000259" key="1">
    <source>
        <dbReference type="Pfam" id="PF03184"/>
    </source>
</evidence>
<protein>
    <submittedName>
        <fullName evidence="2">DDE-1 domain-containing protein</fullName>
    </submittedName>
</protein>
<accession>A0A6G0YZU9</accession>
<name>A0A6G0YZU9_APHCR</name>
<sequence>MSYRDCAEKHGIPTTVLHRHFTFKTQNPGKRMKKQGGQCVLNNQIEKLIAESLITCSSWGYPLGIYDLRCIVKSYLDRKGKTVRQFKNNMPGREFAMSYLKRHRQLLSTRLCQNIKRARTQVTKETINLYFDNLEKSLNNVLPENIINYDETNLSDDPGRVKIITKRGCKYPERVMNSSKSSTSVMFACTGTGEILPPYTVYKSLHMYDSWVIGGPPNSRYNRSKSGWFDSQCFEDWLLKILIPFLKNKPGKKVIIGDNLSTHLTLEGITMCSKHNIEFVFLPANSTHLTQPLDVAFFRPLKVAWRKILTTWKNGPGKKESSVPKQRFPALLNLLMSSIKENQVSNIQSGFKKCGIIPINRNSVLDMLPPDVAESIDDDTDILQNSLISILKEMRYPSAEQPIKKKTRRRIDCQPGQSVKVHCEEDESSYSNISYTEDSERVNAMENAVVMENSISGSELDDDVRSVESDTETELRYDKKLPLGVQSFTDLKFNDWIVGDFTNSEESKQCSSKNTLFIGNIMSVKEEKVYATFLKYCPTKVDSGKIFMYPEPVDLCWLEKKYILGVVKPPIVLRRGQLKFNVDFNAW</sequence>
<dbReference type="InterPro" id="IPR004875">
    <property type="entry name" value="DDE_SF_endonuclease_dom"/>
</dbReference>
<feature type="domain" description="DDE-1" evidence="1">
    <location>
        <begin position="183"/>
        <end position="350"/>
    </location>
</feature>
<dbReference type="PANTHER" id="PTHR19303:SF74">
    <property type="entry name" value="POGO TRANSPOSABLE ELEMENT WITH KRAB DOMAIN"/>
    <property type="match status" value="1"/>
</dbReference>
<dbReference type="Pfam" id="PF03184">
    <property type="entry name" value="DDE_1"/>
    <property type="match status" value="1"/>
</dbReference>
<dbReference type="AlphaFoldDB" id="A0A6G0YZU9"/>
<dbReference type="InterPro" id="IPR050863">
    <property type="entry name" value="CenT-Element_Derived"/>
</dbReference>